<dbReference type="InterPro" id="IPR017452">
    <property type="entry name" value="GPCR_Rhodpsn_7TM"/>
</dbReference>
<dbReference type="Ensembl" id="ENSMCST00000009995.1">
    <property type="protein sequence ID" value="ENSMCSP00000009754.1"/>
    <property type="gene ID" value="ENSMCSG00000006894.1"/>
</dbReference>
<evidence type="ECO:0000256" key="12">
    <source>
        <dbReference type="SAM" id="Phobius"/>
    </source>
</evidence>
<evidence type="ECO:0000259" key="13">
    <source>
        <dbReference type="PROSITE" id="PS50262"/>
    </source>
</evidence>
<feature type="transmembrane region" description="Helical" evidence="12">
    <location>
        <begin position="197"/>
        <end position="224"/>
    </location>
</feature>
<keyword evidence="8" id="KW-0297">G-protein coupled receptor</keyword>
<accession>A0A8C5TUC5</accession>
<evidence type="ECO:0000313" key="14">
    <source>
        <dbReference type="Ensembl" id="ENSMCSP00000009754.1"/>
    </source>
</evidence>
<evidence type="ECO:0000256" key="8">
    <source>
        <dbReference type="ARBA" id="ARBA00023040"/>
    </source>
</evidence>
<keyword evidence="5" id="KW-0681">Retinal protein</keyword>
<keyword evidence="15" id="KW-1185">Reference proteome</keyword>
<dbReference type="GO" id="GO:0007602">
    <property type="term" value="P:phototransduction"/>
    <property type="evidence" value="ECO:0007669"/>
    <property type="project" value="UniProtKB-KW"/>
</dbReference>
<dbReference type="GO" id="GO:0004930">
    <property type="term" value="F:G protein-coupled receptor activity"/>
    <property type="evidence" value="ECO:0007669"/>
    <property type="project" value="UniProtKB-KW"/>
</dbReference>
<comment type="subcellular location">
    <subcellularLocation>
        <location evidence="1">Membrane</location>
        <topology evidence="1">Multi-pass membrane protein</topology>
    </subcellularLocation>
</comment>
<dbReference type="OrthoDB" id="2101615at2759"/>
<keyword evidence="3" id="KW-0716">Sensory transduction</keyword>
<evidence type="ECO:0000256" key="1">
    <source>
        <dbReference type="ARBA" id="ARBA00004141"/>
    </source>
</evidence>
<evidence type="ECO:0000256" key="11">
    <source>
        <dbReference type="ARBA" id="ARBA00023224"/>
    </source>
</evidence>
<dbReference type="Gene3D" id="1.20.1070.10">
    <property type="entry name" value="Rhodopsin 7-helix transmembrane proteins"/>
    <property type="match status" value="1"/>
</dbReference>
<feature type="transmembrane region" description="Helical" evidence="12">
    <location>
        <begin position="66"/>
        <end position="83"/>
    </location>
</feature>
<keyword evidence="10" id="KW-0675">Receptor</keyword>
<feature type="transmembrane region" description="Helical" evidence="12">
    <location>
        <begin position="34"/>
        <end position="60"/>
    </location>
</feature>
<evidence type="ECO:0000256" key="7">
    <source>
        <dbReference type="ARBA" id="ARBA00022991"/>
    </source>
</evidence>
<dbReference type="GO" id="GO:0016020">
    <property type="term" value="C:membrane"/>
    <property type="evidence" value="ECO:0007669"/>
    <property type="project" value="UniProtKB-SubCell"/>
</dbReference>
<evidence type="ECO:0000256" key="5">
    <source>
        <dbReference type="ARBA" id="ARBA00022925"/>
    </source>
</evidence>
<dbReference type="PROSITE" id="PS00238">
    <property type="entry name" value="OPSIN"/>
    <property type="match status" value="1"/>
</dbReference>
<keyword evidence="2" id="KW-0600">Photoreceptor protein</keyword>
<feature type="transmembrane region" description="Helical" evidence="12">
    <location>
        <begin position="236"/>
        <end position="256"/>
    </location>
</feature>
<evidence type="ECO:0000256" key="10">
    <source>
        <dbReference type="ARBA" id="ARBA00023170"/>
    </source>
</evidence>
<keyword evidence="9 12" id="KW-0472">Membrane</keyword>
<dbReference type="GO" id="GO:0009881">
    <property type="term" value="F:photoreceptor activity"/>
    <property type="evidence" value="ECO:0007669"/>
    <property type="project" value="UniProtKB-KW"/>
</dbReference>
<dbReference type="InterPro" id="IPR000276">
    <property type="entry name" value="GPCR_Rhodpsn"/>
</dbReference>
<dbReference type="Proteomes" id="UP000694560">
    <property type="component" value="Unplaced"/>
</dbReference>
<dbReference type="Pfam" id="PF00001">
    <property type="entry name" value="7tm_1"/>
    <property type="match status" value="1"/>
</dbReference>
<evidence type="ECO:0000256" key="6">
    <source>
        <dbReference type="ARBA" id="ARBA00022989"/>
    </source>
</evidence>
<dbReference type="PRINTS" id="PR00237">
    <property type="entry name" value="GPCRRHODOPSN"/>
</dbReference>
<dbReference type="SUPFAM" id="SSF81321">
    <property type="entry name" value="Family A G protein-coupled receptor-like"/>
    <property type="match status" value="1"/>
</dbReference>
<evidence type="ECO:0000256" key="4">
    <source>
        <dbReference type="ARBA" id="ARBA00022692"/>
    </source>
</evidence>
<reference evidence="14" key="1">
    <citation type="submission" date="2025-08" db="UniProtKB">
        <authorList>
            <consortium name="Ensembl"/>
        </authorList>
    </citation>
    <scope>IDENTIFICATION</scope>
</reference>
<evidence type="ECO:0000256" key="9">
    <source>
        <dbReference type="ARBA" id="ARBA00023136"/>
    </source>
</evidence>
<sequence>HLCQVQAVPPGLLQQTAGAAAFWRFPALRSPINLLLLNIAFSDLLGCALGTPLGLAAGTAAAPGPVWFDTGIISLISLAVLSYERYCTMTRMTEADTTNYRKSWTGIILSWTYSLFWTVPPLLGWSSYGPEGPGITCSVNWHSKDANNASYIVCLFIFCLVIPFVIIVYSYGKLFCAVRQVSQCIHKGPGRSREQRILVMVLVMVVCFLLCWLPYAAVALIATFGKPGLISPAASIVPAILAKSSTVYNPIIYVFLNKQLWVFLLGHEKFPGSEGFHATIHHLHTIHQLHSLSQTAQGGEHFFPSSFII</sequence>
<proteinExistence type="predicted"/>
<evidence type="ECO:0000256" key="2">
    <source>
        <dbReference type="ARBA" id="ARBA00022543"/>
    </source>
</evidence>
<organism evidence="14 15">
    <name type="scientific">Malurus cyaneus samueli</name>
    <dbReference type="NCBI Taxonomy" id="2593467"/>
    <lineage>
        <taxon>Eukaryota</taxon>
        <taxon>Metazoa</taxon>
        <taxon>Chordata</taxon>
        <taxon>Craniata</taxon>
        <taxon>Vertebrata</taxon>
        <taxon>Euteleostomi</taxon>
        <taxon>Archelosauria</taxon>
        <taxon>Archosauria</taxon>
        <taxon>Dinosauria</taxon>
        <taxon>Saurischia</taxon>
        <taxon>Theropoda</taxon>
        <taxon>Coelurosauria</taxon>
        <taxon>Aves</taxon>
        <taxon>Neognathae</taxon>
        <taxon>Neoaves</taxon>
        <taxon>Telluraves</taxon>
        <taxon>Australaves</taxon>
        <taxon>Passeriformes</taxon>
        <taxon>Meliphagoidea</taxon>
        <taxon>Maluridae</taxon>
        <taxon>Malurus</taxon>
    </lineage>
</organism>
<feature type="domain" description="G-protein coupled receptors family 1 profile" evidence="13">
    <location>
        <begin position="74"/>
        <end position="253"/>
    </location>
</feature>
<keyword evidence="6 12" id="KW-1133">Transmembrane helix</keyword>
<dbReference type="PANTHER" id="PTHR24240">
    <property type="entry name" value="OPSIN"/>
    <property type="match status" value="1"/>
</dbReference>
<keyword evidence="4 12" id="KW-0812">Transmembrane</keyword>
<feature type="transmembrane region" description="Helical" evidence="12">
    <location>
        <begin position="104"/>
        <end position="123"/>
    </location>
</feature>
<dbReference type="InterPro" id="IPR050125">
    <property type="entry name" value="GPCR_opsins"/>
</dbReference>
<evidence type="ECO:0000313" key="15">
    <source>
        <dbReference type="Proteomes" id="UP000694560"/>
    </source>
</evidence>
<dbReference type="PROSITE" id="PS50262">
    <property type="entry name" value="G_PROTEIN_RECEP_F1_2"/>
    <property type="match status" value="1"/>
</dbReference>
<dbReference type="InterPro" id="IPR027430">
    <property type="entry name" value="Retinal_BS"/>
</dbReference>
<keyword evidence="7" id="KW-0157">Chromophore</keyword>
<dbReference type="AlphaFoldDB" id="A0A8C5TUC5"/>
<reference evidence="14" key="2">
    <citation type="submission" date="2025-09" db="UniProtKB">
        <authorList>
            <consortium name="Ensembl"/>
        </authorList>
    </citation>
    <scope>IDENTIFICATION</scope>
</reference>
<keyword evidence="11" id="KW-0807">Transducer</keyword>
<feature type="transmembrane region" description="Helical" evidence="12">
    <location>
        <begin position="149"/>
        <end position="171"/>
    </location>
</feature>
<name>A0A8C5TUC5_9PASS</name>
<protein>
    <recommendedName>
        <fullName evidence="13">G-protein coupled receptors family 1 profile domain-containing protein</fullName>
    </recommendedName>
</protein>
<evidence type="ECO:0000256" key="3">
    <source>
        <dbReference type="ARBA" id="ARBA00022606"/>
    </source>
</evidence>